<feature type="transmembrane region" description="Helical" evidence="6">
    <location>
        <begin position="81"/>
        <end position="104"/>
    </location>
</feature>
<feature type="transmembrane region" description="Helical" evidence="6">
    <location>
        <begin position="329"/>
        <end position="348"/>
    </location>
</feature>
<feature type="transmembrane region" description="Helical" evidence="6">
    <location>
        <begin position="354"/>
        <end position="372"/>
    </location>
</feature>
<feature type="transmembrane region" description="Helical" evidence="6">
    <location>
        <begin position="259"/>
        <end position="277"/>
    </location>
</feature>
<feature type="transmembrane region" description="Helical" evidence="6">
    <location>
        <begin position="201"/>
        <end position="221"/>
    </location>
</feature>
<feature type="domain" description="Major facilitator superfamily (MFS) profile" evidence="7">
    <location>
        <begin position="15"/>
        <end position="450"/>
    </location>
</feature>
<feature type="transmembrane region" description="Helical" evidence="6">
    <location>
        <begin position="170"/>
        <end position="189"/>
    </location>
</feature>
<comment type="subcellular location">
    <subcellularLocation>
        <location evidence="1">Cell membrane</location>
        <topology evidence="1">Multi-pass membrane protein</topology>
    </subcellularLocation>
</comment>
<sequence length="457" mass="50211">MTDTKEKVAKADLISIFATALVTFAGILSETSMNVTFSNLMKVFGVGLGTIQWITTGYLLAVAITITLGATLAHNWTERRILFTALAIFSLGNGIAMIAPDFFFLMLGRVLQGGATGIAIPLMFNLIVERVPRQQIGFYMGLTGLVISLAPALGPTYGGIMIGLFDWHRIFSFIMPIPLISFALGFHFLKNSAGKSRRPFDFPSFIFLTLALTFSLISISSLETGRIDWLFTLLFLVTFSLFIWRSLTIKNPFLDIRILAKPTILLGIIPFFIYQFSNLSSNFIIPNYLTLVQGETTARAGFALLPGTMIGAFLAPFLGKLYDSKGPKLSLFGGNAIFFLAVSIFAFFTKDLTLPLIIGVYILFTMGRNMAFNNTMALSISQIDRDQAADATALFQMAQTFAGALGTAIAAVLVKQAPDKASGVHQVFLLLFILVLFIFFLFYRLFATIKSKKGNFD</sequence>
<dbReference type="Gene3D" id="1.20.1250.20">
    <property type="entry name" value="MFS general substrate transporter like domains"/>
    <property type="match status" value="2"/>
</dbReference>
<evidence type="ECO:0000256" key="2">
    <source>
        <dbReference type="ARBA" id="ARBA00022448"/>
    </source>
</evidence>
<dbReference type="InterPro" id="IPR036259">
    <property type="entry name" value="MFS_trans_sf"/>
</dbReference>
<keyword evidence="9" id="KW-1185">Reference proteome</keyword>
<feature type="transmembrane region" description="Helical" evidence="6">
    <location>
        <begin position="12"/>
        <end position="31"/>
    </location>
</feature>
<dbReference type="Pfam" id="PF07690">
    <property type="entry name" value="MFS_1"/>
    <property type="match status" value="1"/>
</dbReference>
<proteinExistence type="predicted"/>
<feature type="transmembrane region" description="Helical" evidence="6">
    <location>
        <begin position="297"/>
        <end position="317"/>
    </location>
</feature>
<dbReference type="PRINTS" id="PR01036">
    <property type="entry name" value="TCRTETB"/>
</dbReference>
<keyword evidence="5 6" id="KW-0472">Membrane</keyword>
<keyword evidence="4 6" id="KW-1133">Transmembrane helix</keyword>
<organism evidence="8 9">
    <name type="scientific">Streptococcus oricebi</name>
    <dbReference type="NCBI Taxonomy" id="1547447"/>
    <lineage>
        <taxon>Bacteria</taxon>
        <taxon>Bacillati</taxon>
        <taxon>Bacillota</taxon>
        <taxon>Bacilli</taxon>
        <taxon>Lactobacillales</taxon>
        <taxon>Streptococcaceae</taxon>
        <taxon>Streptococcus</taxon>
    </lineage>
</organism>
<evidence type="ECO:0000313" key="8">
    <source>
        <dbReference type="EMBL" id="MBP2622926.1"/>
    </source>
</evidence>
<keyword evidence="3 6" id="KW-0812">Transmembrane</keyword>
<dbReference type="InterPro" id="IPR020846">
    <property type="entry name" value="MFS_dom"/>
</dbReference>
<gene>
    <name evidence="8" type="ORF">C4K46_03125</name>
</gene>
<dbReference type="SUPFAM" id="SSF103473">
    <property type="entry name" value="MFS general substrate transporter"/>
    <property type="match status" value="1"/>
</dbReference>
<feature type="transmembrane region" description="Helical" evidence="6">
    <location>
        <begin position="426"/>
        <end position="446"/>
    </location>
</feature>
<evidence type="ECO:0000256" key="5">
    <source>
        <dbReference type="ARBA" id="ARBA00023136"/>
    </source>
</evidence>
<protein>
    <submittedName>
        <fullName evidence="8">MFS transporter</fullName>
    </submittedName>
</protein>
<evidence type="ECO:0000313" key="9">
    <source>
        <dbReference type="Proteomes" id="UP001519296"/>
    </source>
</evidence>
<feature type="transmembrane region" description="Helical" evidence="6">
    <location>
        <begin position="227"/>
        <end position="247"/>
    </location>
</feature>
<dbReference type="PANTHER" id="PTHR42718:SF9">
    <property type="entry name" value="MAJOR FACILITATOR SUPERFAMILY MULTIDRUG TRANSPORTER MFSC"/>
    <property type="match status" value="1"/>
</dbReference>
<evidence type="ECO:0000256" key="3">
    <source>
        <dbReference type="ARBA" id="ARBA00022692"/>
    </source>
</evidence>
<feature type="transmembrane region" description="Helical" evidence="6">
    <location>
        <begin position="51"/>
        <end position="74"/>
    </location>
</feature>
<dbReference type="EMBL" id="PRDG01000002">
    <property type="protein sequence ID" value="MBP2622926.1"/>
    <property type="molecule type" value="Genomic_DNA"/>
</dbReference>
<accession>A0ABS5B2L3</accession>
<feature type="transmembrane region" description="Helical" evidence="6">
    <location>
        <begin position="393"/>
        <end position="414"/>
    </location>
</feature>
<dbReference type="PANTHER" id="PTHR42718">
    <property type="entry name" value="MAJOR FACILITATOR SUPERFAMILY MULTIDRUG TRANSPORTER MFSC"/>
    <property type="match status" value="1"/>
</dbReference>
<dbReference type="InterPro" id="IPR011701">
    <property type="entry name" value="MFS"/>
</dbReference>
<evidence type="ECO:0000256" key="6">
    <source>
        <dbReference type="SAM" id="Phobius"/>
    </source>
</evidence>
<name>A0ABS5B2L3_9STRE</name>
<keyword evidence="2" id="KW-0813">Transport</keyword>
<dbReference type="Proteomes" id="UP001519296">
    <property type="component" value="Unassembled WGS sequence"/>
</dbReference>
<reference evidence="8 9" key="1">
    <citation type="submission" date="2018-02" db="EMBL/GenBank/DDBJ databases">
        <title>Draft genome sequence of Streptococcus oricebi CCUG 70868T type strain.</title>
        <authorList>
            <person name="Mendez V."/>
            <person name="Salva-Serra F."/>
            <person name="Jaen-Luchoro D."/>
            <person name="Gonzales-Siles L."/>
            <person name="Karlsson R."/>
            <person name="Engstrom-Jakobsson H."/>
            <person name="Busquets A."/>
            <person name="Gomila M."/>
            <person name="Pineiro-Iglesias B."/>
            <person name="Bennasar-Figueras A."/>
            <person name="Seeger M."/>
            <person name="Moore E."/>
        </authorList>
    </citation>
    <scope>NUCLEOTIDE SEQUENCE [LARGE SCALE GENOMIC DNA]</scope>
    <source>
        <strain evidence="8 9">CCUG 70868</strain>
    </source>
</reference>
<evidence type="ECO:0000256" key="4">
    <source>
        <dbReference type="ARBA" id="ARBA00022989"/>
    </source>
</evidence>
<dbReference type="RefSeq" id="WP_209627304.1">
    <property type="nucleotide sequence ID" value="NZ_PRDG01000002.1"/>
</dbReference>
<evidence type="ECO:0000259" key="7">
    <source>
        <dbReference type="PROSITE" id="PS50850"/>
    </source>
</evidence>
<feature type="transmembrane region" description="Helical" evidence="6">
    <location>
        <begin position="140"/>
        <end position="164"/>
    </location>
</feature>
<evidence type="ECO:0000256" key="1">
    <source>
        <dbReference type="ARBA" id="ARBA00004651"/>
    </source>
</evidence>
<comment type="caution">
    <text evidence="8">The sequence shown here is derived from an EMBL/GenBank/DDBJ whole genome shotgun (WGS) entry which is preliminary data.</text>
</comment>
<feature type="transmembrane region" description="Helical" evidence="6">
    <location>
        <begin position="110"/>
        <end position="128"/>
    </location>
</feature>
<dbReference type="PROSITE" id="PS50850">
    <property type="entry name" value="MFS"/>
    <property type="match status" value="1"/>
</dbReference>